<dbReference type="AlphaFoldDB" id="A0A915NSQ3"/>
<evidence type="ECO:0000256" key="1">
    <source>
        <dbReference type="SAM" id="MobiDB-lite"/>
    </source>
</evidence>
<evidence type="ECO:0000313" key="3">
    <source>
        <dbReference type="Proteomes" id="UP000887560"/>
    </source>
</evidence>
<feature type="compositionally biased region" description="Basic and acidic residues" evidence="1">
    <location>
        <begin position="197"/>
        <end position="214"/>
    </location>
</feature>
<feature type="signal peptide" evidence="2">
    <location>
        <begin position="1"/>
        <end position="22"/>
    </location>
</feature>
<reference evidence="4" key="1">
    <citation type="submission" date="2022-11" db="UniProtKB">
        <authorList>
            <consortium name="WormBaseParasite"/>
        </authorList>
    </citation>
    <scope>IDENTIFICATION</scope>
</reference>
<accession>A0A915NSQ3</accession>
<feature type="region of interest" description="Disordered" evidence="1">
    <location>
        <begin position="105"/>
        <end position="153"/>
    </location>
</feature>
<sequence>MFNTKLVLLLITLFFVITSFISQTTTTESDARFVNDTDQDHLDFTDFKERGLPLVEKKAERRIRPTNWFRLNPEYQHEGSDGGSGDILGVSLVWSAHRYKKWKKEKAEARARHQQIKRSRSKSKTRTKSADKKEHDDHLQPTIPVPPPTPGTAMLTPMENLVSRSLTALAGRVGSGTKFRPIATRSYADGVTTPDSYRSEEESNSDRRDGREATTTEESIEDDLDERPVSLVALSKIENVGSIRG</sequence>
<feature type="compositionally biased region" description="Basic and acidic residues" evidence="1">
    <location>
        <begin position="128"/>
        <end position="139"/>
    </location>
</feature>
<feature type="compositionally biased region" description="Basic residues" evidence="1">
    <location>
        <begin position="112"/>
        <end position="127"/>
    </location>
</feature>
<name>A0A915NSQ3_9BILA</name>
<feature type="chain" id="PRO_5037276812" evidence="2">
    <location>
        <begin position="23"/>
        <end position="245"/>
    </location>
</feature>
<feature type="region of interest" description="Disordered" evidence="1">
    <location>
        <begin position="185"/>
        <end position="229"/>
    </location>
</feature>
<evidence type="ECO:0000256" key="2">
    <source>
        <dbReference type="SAM" id="SignalP"/>
    </source>
</evidence>
<protein>
    <submittedName>
        <fullName evidence="4">Uncharacterized protein</fullName>
    </submittedName>
</protein>
<dbReference type="WBParaSite" id="scf7180000419924.g4502">
    <property type="protein sequence ID" value="scf7180000419924.g4502"/>
    <property type="gene ID" value="scf7180000419924.g4502"/>
</dbReference>
<evidence type="ECO:0000313" key="4">
    <source>
        <dbReference type="WBParaSite" id="scf7180000419924.g4502"/>
    </source>
</evidence>
<organism evidence="3 4">
    <name type="scientific">Meloidogyne floridensis</name>
    <dbReference type="NCBI Taxonomy" id="298350"/>
    <lineage>
        <taxon>Eukaryota</taxon>
        <taxon>Metazoa</taxon>
        <taxon>Ecdysozoa</taxon>
        <taxon>Nematoda</taxon>
        <taxon>Chromadorea</taxon>
        <taxon>Rhabditida</taxon>
        <taxon>Tylenchina</taxon>
        <taxon>Tylenchomorpha</taxon>
        <taxon>Tylenchoidea</taxon>
        <taxon>Meloidogynidae</taxon>
        <taxon>Meloidogyninae</taxon>
        <taxon>Meloidogyne</taxon>
    </lineage>
</organism>
<dbReference type="Proteomes" id="UP000887560">
    <property type="component" value="Unplaced"/>
</dbReference>
<proteinExistence type="predicted"/>
<keyword evidence="3" id="KW-1185">Reference proteome</keyword>
<keyword evidence="2" id="KW-0732">Signal</keyword>